<gene>
    <name evidence="2" type="ORF">HUJ06_023512</name>
</gene>
<keyword evidence="1" id="KW-1133">Transmembrane helix</keyword>
<feature type="transmembrane region" description="Helical" evidence="1">
    <location>
        <begin position="43"/>
        <end position="62"/>
    </location>
</feature>
<protein>
    <submittedName>
        <fullName evidence="2">Uncharacterized protein</fullName>
    </submittedName>
</protein>
<name>A0A822XSI7_NELNU</name>
<accession>A0A822XSI7</accession>
<dbReference type="EMBL" id="DUZY01000001">
    <property type="protein sequence ID" value="DAD22049.1"/>
    <property type="molecule type" value="Genomic_DNA"/>
</dbReference>
<dbReference type="AlphaFoldDB" id="A0A822XSI7"/>
<sequence>MVKKLQCMCSVGPPLDFFFLFSSLLIVGLLSQSQGSKSKLGKALPCFFVDGFTIHFLVYMHIYNLNTRRGEARIINYICMTTQLNSR</sequence>
<evidence type="ECO:0000313" key="3">
    <source>
        <dbReference type="Proteomes" id="UP000607653"/>
    </source>
</evidence>
<organism evidence="2 3">
    <name type="scientific">Nelumbo nucifera</name>
    <name type="common">Sacred lotus</name>
    <dbReference type="NCBI Taxonomy" id="4432"/>
    <lineage>
        <taxon>Eukaryota</taxon>
        <taxon>Viridiplantae</taxon>
        <taxon>Streptophyta</taxon>
        <taxon>Embryophyta</taxon>
        <taxon>Tracheophyta</taxon>
        <taxon>Spermatophyta</taxon>
        <taxon>Magnoliopsida</taxon>
        <taxon>Proteales</taxon>
        <taxon>Nelumbonaceae</taxon>
        <taxon>Nelumbo</taxon>
    </lineage>
</organism>
<evidence type="ECO:0000256" key="1">
    <source>
        <dbReference type="SAM" id="Phobius"/>
    </source>
</evidence>
<feature type="transmembrane region" description="Helical" evidence="1">
    <location>
        <begin position="12"/>
        <end position="31"/>
    </location>
</feature>
<proteinExistence type="predicted"/>
<evidence type="ECO:0000313" key="2">
    <source>
        <dbReference type="EMBL" id="DAD22049.1"/>
    </source>
</evidence>
<keyword evidence="1" id="KW-0472">Membrane</keyword>
<keyword evidence="1" id="KW-0812">Transmembrane</keyword>
<dbReference type="Proteomes" id="UP000607653">
    <property type="component" value="Unassembled WGS sequence"/>
</dbReference>
<comment type="caution">
    <text evidence="2">The sequence shown here is derived from an EMBL/GenBank/DDBJ whole genome shotgun (WGS) entry which is preliminary data.</text>
</comment>
<reference evidence="2 3" key="1">
    <citation type="journal article" date="2020" name="Mol. Biol. Evol.">
        <title>Distinct Expression and Methylation Patterns for Genes with Different Fates following a Single Whole-Genome Duplication in Flowering Plants.</title>
        <authorList>
            <person name="Shi T."/>
            <person name="Rahmani R.S."/>
            <person name="Gugger P.F."/>
            <person name="Wang M."/>
            <person name="Li H."/>
            <person name="Zhang Y."/>
            <person name="Li Z."/>
            <person name="Wang Q."/>
            <person name="Van de Peer Y."/>
            <person name="Marchal K."/>
            <person name="Chen J."/>
        </authorList>
    </citation>
    <scope>NUCLEOTIDE SEQUENCE [LARGE SCALE GENOMIC DNA]</scope>
    <source>
        <tissue evidence="2">Leaf</tissue>
    </source>
</reference>
<keyword evidence="3" id="KW-1185">Reference proteome</keyword>